<evidence type="ECO:0000313" key="3">
    <source>
        <dbReference type="EMBL" id="KAK3102690.1"/>
    </source>
</evidence>
<dbReference type="CDD" id="cd03039">
    <property type="entry name" value="GST_N_Sigma_like"/>
    <property type="match status" value="1"/>
</dbReference>
<dbReference type="SFLD" id="SFLDS00019">
    <property type="entry name" value="Glutathione_Transferase_(cytos"/>
    <property type="match status" value="1"/>
</dbReference>
<dbReference type="EMBL" id="VSWD01000005">
    <property type="protein sequence ID" value="KAK3102690.1"/>
    <property type="molecule type" value="Genomic_DNA"/>
</dbReference>
<comment type="caution">
    <text evidence="3">The sequence shown here is derived from an EMBL/GenBank/DDBJ whole genome shotgun (WGS) entry which is preliminary data.</text>
</comment>
<dbReference type="Gene3D" id="1.20.1050.130">
    <property type="match status" value="1"/>
</dbReference>
<accession>A0AA89BZS2</accession>
<dbReference type="GO" id="GO:0006749">
    <property type="term" value="P:glutathione metabolic process"/>
    <property type="evidence" value="ECO:0007669"/>
    <property type="project" value="TreeGrafter"/>
</dbReference>
<dbReference type="PROSITE" id="PS50404">
    <property type="entry name" value="GST_NTER"/>
    <property type="match status" value="1"/>
</dbReference>
<gene>
    <name evidence="3" type="ORF">FSP39_013169</name>
</gene>
<dbReference type="InterPro" id="IPR040079">
    <property type="entry name" value="Glutathione_S-Trfase"/>
</dbReference>
<dbReference type="PANTHER" id="PTHR11571:SF150">
    <property type="entry name" value="GLUTATHIONE S-TRANSFERASE"/>
    <property type="match status" value="1"/>
</dbReference>
<dbReference type="CDD" id="cd03192">
    <property type="entry name" value="GST_C_Sigma_like"/>
    <property type="match status" value="1"/>
</dbReference>
<protein>
    <submittedName>
        <fullName evidence="3">Uncharacterized protein</fullName>
    </submittedName>
</protein>
<dbReference type="InterPro" id="IPR004046">
    <property type="entry name" value="GST_C"/>
</dbReference>
<evidence type="ECO:0000259" key="2">
    <source>
        <dbReference type="PROSITE" id="PS50405"/>
    </source>
</evidence>
<dbReference type="PANTHER" id="PTHR11571">
    <property type="entry name" value="GLUTATHIONE S-TRANSFERASE"/>
    <property type="match status" value="1"/>
</dbReference>
<dbReference type="AlphaFoldDB" id="A0AA89BZS2"/>
<dbReference type="Pfam" id="PF02798">
    <property type="entry name" value="GST_N"/>
    <property type="match status" value="1"/>
</dbReference>
<feature type="domain" description="GST C-terminal" evidence="2">
    <location>
        <begin position="117"/>
        <end position="242"/>
    </location>
</feature>
<dbReference type="FunFam" id="1.20.1050.10:FF:000030">
    <property type="entry name" value="Glutathione S-transferase S1"/>
    <property type="match status" value="1"/>
</dbReference>
<dbReference type="Pfam" id="PF14497">
    <property type="entry name" value="GST_C_3"/>
    <property type="match status" value="1"/>
</dbReference>
<dbReference type="InterPro" id="IPR010987">
    <property type="entry name" value="Glutathione-S-Trfase_C-like"/>
</dbReference>
<dbReference type="GO" id="GO:0004364">
    <property type="term" value="F:glutathione transferase activity"/>
    <property type="evidence" value="ECO:0007669"/>
    <property type="project" value="TreeGrafter"/>
</dbReference>
<dbReference type="PROSITE" id="PS50405">
    <property type="entry name" value="GST_CTER"/>
    <property type="match status" value="1"/>
</dbReference>
<feature type="domain" description="GST N-terminal" evidence="1">
    <location>
        <begin position="2"/>
        <end position="79"/>
    </location>
</feature>
<keyword evidence="4" id="KW-1185">Reference proteome</keyword>
<dbReference type="InterPro" id="IPR036282">
    <property type="entry name" value="Glutathione-S-Trfase_C_sf"/>
</dbReference>
<dbReference type="SUPFAM" id="SSF52833">
    <property type="entry name" value="Thioredoxin-like"/>
    <property type="match status" value="1"/>
</dbReference>
<sequence>MPKYVLHYFDVRARGELIRLVLTVAGQDFEDHRFSFEEFAKFKPGYVSGQVPVLEVDGKQMNESLAIAKYVAREYGSYYGLKSNLGHFLYLLFCVLLKLRKLPASQAEKQTRLCGKTNLDQYYVDRVLGACTDLFTKYVEVFFAKDDATRSELQKKMGEEHIPRFLKLFSEYLKENTNGKSDFFVGNSGSIADLAVHDLLTSLIQKDEKLLDKYPTLKANRAATEALPNIKAYLDKRPKKDI</sequence>
<dbReference type="Proteomes" id="UP001186944">
    <property type="component" value="Unassembled WGS sequence"/>
</dbReference>
<proteinExistence type="predicted"/>
<reference evidence="3" key="1">
    <citation type="submission" date="2019-08" db="EMBL/GenBank/DDBJ databases">
        <title>The improved chromosome-level genome for the pearl oyster Pinctada fucata martensii using PacBio sequencing and Hi-C.</title>
        <authorList>
            <person name="Zheng Z."/>
        </authorList>
    </citation>
    <scope>NUCLEOTIDE SEQUENCE</scope>
    <source>
        <strain evidence="3">ZZ-2019</strain>
        <tissue evidence="3">Adductor muscle</tissue>
    </source>
</reference>
<dbReference type="InterPro" id="IPR050213">
    <property type="entry name" value="GST_superfamily"/>
</dbReference>
<dbReference type="Gene3D" id="1.20.1050.10">
    <property type="match status" value="1"/>
</dbReference>
<organism evidence="3 4">
    <name type="scientific">Pinctada imbricata</name>
    <name type="common">Atlantic pearl-oyster</name>
    <name type="synonym">Pinctada martensii</name>
    <dbReference type="NCBI Taxonomy" id="66713"/>
    <lineage>
        <taxon>Eukaryota</taxon>
        <taxon>Metazoa</taxon>
        <taxon>Spiralia</taxon>
        <taxon>Lophotrochozoa</taxon>
        <taxon>Mollusca</taxon>
        <taxon>Bivalvia</taxon>
        <taxon>Autobranchia</taxon>
        <taxon>Pteriomorphia</taxon>
        <taxon>Pterioida</taxon>
        <taxon>Pterioidea</taxon>
        <taxon>Pteriidae</taxon>
        <taxon>Pinctada</taxon>
    </lineage>
</organism>
<evidence type="ECO:0000259" key="1">
    <source>
        <dbReference type="PROSITE" id="PS50404"/>
    </source>
</evidence>
<dbReference type="SUPFAM" id="SSF47616">
    <property type="entry name" value="GST C-terminal domain-like"/>
    <property type="match status" value="1"/>
</dbReference>
<evidence type="ECO:0000313" key="4">
    <source>
        <dbReference type="Proteomes" id="UP001186944"/>
    </source>
</evidence>
<name>A0AA89BZS2_PINIB</name>
<dbReference type="InterPro" id="IPR004045">
    <property type="entry name" value="Glutathione_S-Trfase_N"/>
</dbReference>
<dbReference type="InterPro" id="IPR036249">
    <property type="entry name" value="Thioredoxin-like_sf"/>
</dbReference>